<dbReference type="EMBL" id="CM046122">
    <property type="protein sequence ID" value="KAI8423650.1"/>
    <property type="molecule type" value="Genomic_DNA"/>
</dbReference>
<sequence length="1036" mass="116338">MDESLTDFKEKKSFQGPKNVKASAPKPRAKKAVKRIKGQKDIRIALKPKKNELIAYSKDFDNVCKKSGIDVDSEQLQLAIALSKSLQASESANAPSTSQPLNAQQRTGLIRTTLKEYGFKVPEVKPNINKKNKKRRKPYKLLLTTEDQKQQIISDRYTQLLFELNNSKTTSTSKDLDTSSIFLYNMASNIEYGDIKNDDVFYVEDLIEKSPNNMGCLLKDWSNIPGRLTSPMQEKSEIVFSEIECSQDELDIVLSGSLKSSKDILKRRNLYRRKTIVCIDNDVIDKTHEVHVGPASSACDDEILSPEVVTIVCNSSNTTVTEDNSTEIITVLEKQLLTVTQPCRSLSPDLFDDDDDDTVVEIAEKSPVKLVTNVTKEASTFMDLTECVNIVSQNIINSDDGKVKKAPNLSQGDVTKRKSNDFMEMTDCVGVSSQPIKEMIEEHIDLTIPCMNNEALERKSICVENIHSVEHMDLTQSSNSSNESLPFVHISGKERVQEKSLDDTIILNDNDYQEVNTVKINTVANENINIVLNDNRHKSHATELNAGSDEIIKINSQESLIDVPKEASIVDLDASHIDDKVEDNIDVTQTFVPKNASILDLDASNIDDKVEDNIDLTQTSKSNESDICSPVKNTPNCMNSLGMSSLGKKDDVSVDYDEALENMNCYTDHAYDLNFNADNSVLEDNKLDTSKKEVQFHNNEDNEVVGLPGSRLKSSNRDTDLNFDIGGISVINGLQSFNRESRNTIYEPNGSMRDSLPIVEIGGTEPPPKPKPPFDEFPDPVDHMNSNFIQERTKTPTKAANLQIAVTPKQSEYIVRTDNITPMADYAAMTSPERNRELDKYGLKPFKRKRAIQLLTHLYNQTHPFVESAQELTSPSKKRKLECLTQPSTSKSPRKVSKSPKKSSKPNTSKSPRNGSEGAGSLNVPDKENDMFMVTNEVPTLRDIECDADDWVFQKREKAKLHSCRVPLHIAFHNFVSCRRLLHEAILRYEPVNIDVIHKELVASGHRYDPKDLLKFMDKKCITVKTADNAKNKNRY</sequence>
<accession>A0ACC0JHN5</accession>
<organism evidence="1 2">
    <name type="scientific">Choristoneura fumiferana</name>
    <name type="common">Spruce budworm moth</name>
    <name type="synonym">Archips fumiferana</name>
    <dbReference type="NCBI Taxonomy" id="7141"/>
    <lineage>
        <taxon>Eukaryota</taxon>
        <taxon>Metazoa</taxon>
        <taxon>Ecdysozoa</taxon>
        <taxon>Arthropoda</taxon>
        <taxon>Hexapoda</taxon>
        <taxon>Insecta</taxon>
        <taxon>Pterygota</taxon>
        <taxon>Neoptera</taxon>
        <taxon>Endopterygota</taxon>
        <taxon>Lepidoptera</taxon>
        <taxon>Glossata</taxon>
        <taxon>Ditrysia</taxon>
        <taxon>Tortricoidea</taxon>
        <taxon>Tortricidae</taxon>
        <taxon>Tortricinae</taxon>
        <taxon>Choristoneura</taxon>
    </lineage>
</organism>
<reference evidence="1 2" key="1">
    <citation type="journal article" date="2022" name="Genome Biol. Evol.">
        <title>The Spruce Budworm Genome: Reconstructing the Evolutionary History of Antifreeze Proteins.</title>
        <authorList>
            <person name="Beliveau C."/>
            <person name="Gagne P."/>
            <person name="Picq S."/>
            <person name="Vernygora O."/>
            <person name="Keeling C.I."/>
            <person name="Pinkney K."/>
            <person name="Doucet D."/>
            <person name="Wen F."/>
            <person name="Johnston J.S."/>
            <person name="Maaroufi H."/>
            <person name="Boyle B."/>
            <person name="Laroche J."/>
            <person name="Dewar K."/>
            <person name="Juretic N."/>
            <person name="Blackburn G."/>
            <person name="Nisole A."/>
            <person name="Brunet B."/>
            <person name="Brandao M."/>
            <person name="Lumley L."/>
            <person name="Duan J."/>
            <person name="Quan G."/>
            <person name="Lucarotti C.J."/>
            <person name="Roe A.D."/>
            <person name="Sperling F.A.H."/>
            <person name="Levesque R.C."/>
            <person name="Cusson M."/>
        </authorList>
    </citation>
    <scope>NUCLEOTIDE SEQUENCE [LARGE SCALE GENOMIC DNA]</scope>
    <source>
        <strain evidence="1">Glfc:IPQL:Cfum</strain>
    </source>
</reference>
<dbReference type="Proteomes" id="UP001064048">
    <property type="component" value="Chromosome 22"/>
</dbReference>
<evidence type="ECO:0000313" key="1">
    <source>
        <dbReference type="EMBL" id="KAI8423650.1"/>
    </source>
</evidence>
<evidence type="ECO:0000313" key="2">
    <source>
        <dbReference type="Proteomes" id="UP001064048"/>
    </source>
</evidence>
<keyword evidence="2" id="KW-1185">Reference proteome</keyword>
<comment type="caution">
    <text evidence="1">The sequence shown here is derived from an EMBL/GenBank/DDBJ whole genome shotgun (WGS) entry which is preliminary data.</text>
</comment>
<gene>
    <name evidence="1" type="ORF">MSG28_012704</name>
</gene>
<protein>
    <submittedName>
        <fullName evidence="1">Uncharacterized protein</fullName>
    </submittedName>
</protein>
<proteinExistence type="predicted"/>
<name>A0ACC0JHN5_CHOFU</name>